<dbReference type="CDD" id="cd00200">
    <property type="entry name" value="WD40"/>
    <property type="match status" value="1"/>
</dbReference>
<sequence length="403" mass="44730">MEDVISHEHNRTFARRIITAPDLAKWPGITLDGAGRSEDGQVFIGPTEAEAQSFKLKRLAFFDSRDPSRGRSFFASSADGKLLAASFEGNDILVWRLSDGLLVQRLHHQGHTDEVSSLSFSPIDYTLVSGSKDKAAIVWNIQDGRVLLRLEGHNGPITMVAYAPNGALIATHSVEDESVKVWNAATGECLHTFSFDEEISEFAISADNSRLCAKKEDSCLIYDLHTCTHIAMLRHHVGENFRWSISHQKDRIVTTVNPKPSEIKIWSMVTGEDLLTINPPKDLSSSVAFSPDGTEILTTCKDGTATTYDSRTGQPRRAYNLPAEANCVAYSPNGDYLAFRPMFRPLQVYDTKSAAFLAELKVSEGEGYAVEDLQFLSDNQTLLTKFDRGPLLLYNVQDVLRLQ</sequence>
<dbReference type="PANTHER" id="PTHR19848">
    <property type="entry name" value="WD40 REPEAT PROTEIN"/>
    <property type="match status" value="1"/>
</dbReference>
<protein>
    <submittedName>
        <fullName evidence="4">Uncharacterized protein</fullName>
    </submittedName>
</protein>
<keyword evidence="5" id="KW-1185">Reference proteome</keyword>
<dbReference type="SMART" id="SM00320">
    <property type="entry name" value="WD40"/>
    <property type="match status" value="4"/>
</dbReference>
<dbReference type="RefSeq" id="XP_007391633.1">
    <property type="nucleotide sequence ID" value="XM_007391571.1"/>
</dbReference>
<dbReference type="AlphaFoldDB" id="K5V8C4"/>
<keyword evidence="2" id="KW-0677">Repeat</keyword>
<dbReference type="InterPro" id="IPR015943">
    <property type="entry name" value="WD40/YVTN_repeat-like_dom_sf"/>
</dbReference>
<dbReference type="HOGENOM" id="CLU_000288_57_36_1"/>
<evidence type="ECO:0000256" key="2">
    <source>
        <dbReference type="ARBA" id="ARBA00022737"/>
    </source>
</evidence>
<evidence type="ECO:0000256" key="1">
    <source>
        <dbReference type="ARBA" id="ARBA00022574"/>
    </source>
</evidence>
<dbReference type="Gene3D" id="2.130.10.10">
    <property type="entry name" value="YVTN repeat-like/Quinoprotein amine dehydrogenase"/>
    <property type="match status" value="2"/>
</dbReference>
<dbReference type="FunCoup" id="K5V8C4">
    <property type="interactions" value="164"/>
</dbReference>
<organism evidence="4 5">
    <name type="scientific">Phanerochaete carnosa (strain HHB-10118-sp)</name>
    <name type="common">White-rot fungus</name>
    <name type="synonym">Peniophora carnosa</name>
    <dbReference type="NCBI Taxonomy" id="650164"/>
    <lineage>
        <taxon>Eukaryota</taxon>
        <taxon>Fungi</taxon>
        <taxon>Dikarya</taxon>
        <taxon>Basidiomycota</taxon>
        <taxon>Agaricomycotina</taxon>
        <taxon>Agaricomycetes</taxon>
        <taxon>Polyporales</taxon>
        <taxon>Phanerochaetaceae</taxon>
        <taxon>Phanerochaete</taxon>
    </lineage>
</organism>
<feature type="repeat" description="WD" evidence="3">
    <location>
        <begin position="150"/>
        <end position="192"/>
    </location>
</feature>
<gene>
    <name evidence="4" type="ORF">PHACADRAFT_249236</name>
</gene>
<dbReference type="InterPro" id="IPR001680">
    <property type="entry name" value="WD40_rpt"/>
</dbReference>
<dbReference type="Pfam" id="PF00400">
    <property type="entry name" value="WD40"/>
    <property type="match status" value="3"/>
</dbReference>
<dbReference type="InterPro" id="IPR036322">
    <property type="entry name" value="WD40_repeat_dom_sf"/>
</dbReference>
<dbReference type="GeneID" id="18914611"/>
<name>K5V8C4_PHACS</name>
<dbReference type="STRING" id="650164.K5V8C4"/>
<dbReference type="Proteomes" id="UP000008370">
    <property type="component" value="Unassembled WGS sequence"/>
</dbReference>
<dbReference type="InParanoid" id="K5V8C4"/>
<evidence type="ECO:0000313" key="5">
    <source>
        <dbReference type="Proteomes" id="UP000008370"/>
    </source>
</evidence>
<reference evidence="4 5" key="1">
    <citation type="journal article" date="2012" name="BMC Genomics">
        <title>Comparative genomics of the white-rot fungi, Phanerochaete carnosa and P. chrysosporium, to elucidate the genetic basis of the distinct wood types they colonize.</title>
        <authorList>
            <person name="Suzuki H."/>
            <person name="MacDonald J."/>
            <person name="Syed K."/>
            <person name="Salamov A."/>
            <person name="Hori C."/>
            <person name="Aerts A."/>
            <person name="Henrissat B."/>
            <person name="Wiebenga A."/>
            <person name="vanKuyk P.A."/>
            <person name="Barry K."/>
            <person name="Lindquist E."/>
            <person name="LaButti K."/>
            <person name="Lapidus A."/>
            <person name="Lucas S."/>
            <person name="Coutinho P."/>
            <person name="Gong Y."/>
            <person name="Samejima M."/>
            <person name="Mahadevan R."/>
            <person name="Abou-Zaid M."/>
            <person name="de Vries R.P."/>
            <person name="Igarashi K."/>
            <person name="Yadav J.S."/>
            <person name="Grigoriev I.V."/>
            <person name="Master E.R."/>
        </authorList>
    </citation>
    <scope>NUCLEOTIDE SEQUENCE [LARGE SCALE GENOMIC DNA]</scope>
    <source>
        <strain evidence="4 5">HHB-10118-sp</strain>
    </source>
</reference>
<dbReference type="EMBL" id="JH930469">
    <property type="protein sequence ID" value="EKM59056.1"/>
    <property type="molecule type" value="Genomic_DNA"/>
</dbReference>
<evidence type="ECO:0000313" key="4">
    <source>
        <dbReference type="EMBL" id="EKM59056.1"/>
    </source>
</evidence>
<dbReference type="PROSITE" id="PS50082">
    <property type="entry name" value="WD_REPEATS_2"/>
    <property type="match status" value="2"/>
</dbReference>
<dbReference type="OrthoDB" id="2632600at2759"/>
<dbReference type="SUPFAM" id="SSF50978">
    <property type="entry name" value="WD40 repeat-like"/>
    <property type="match status" value="1"/>
</dbReference>
<dbReference type="KEGG" id="pco:PHACADRAFT_249236"/>
<evidence type="ECO:0000256" key="3">
    <source>
        <dbReference type="PROSITE-ProRule" id="PRU00221"/>
    </source>
</evidence>
<dbReference type="InterPro" id="IPR019775">
    <property type="entry name" value="WD40_repeat_CS"/>
</dbReference>
<dbReference type="PROSITE" id="PS00678">
    <property type="entry name" value="WD_REPEATS_1"/>
    <property type="match status" value="1"/>
</dbReference>
<feature type="repeat" description="WD" evidence="3">
    <location>
        <begin position="108"/>
        <end position="149"/>
    </location>
</feature>
<dbReference type="PROSITE" id="PS50294">
    <property type="entry name" value="WD_REPEATS_REGION"/>
    <property type="match status" value="1"/>
</dbReference>
<keyword evidence="1 3" id="KW-0853">WD repeat</keyword>
<dbReference type="PANTHER" id="PTHR19848:SF8">
    <property type="entry name" value="F-BOX AND WD REPEAT DOMAIN CONTAINING 7"/>
    <property type="match status" value="1"/>
</dbReference>
<accession>K5V8C4</accession>
<proteinExistence type="predicted"/>